<dbReference type="InterPro" id="IPR027266">
    <property type="entry name" value="TrmE/GcvT-like"/>
</dbReference>
<evidence type="ECO:0000313" key="2">
    <source>
        <dbReference type="Proteomes" id="UP000249165"/>
    </source>
</evidence>
<dbReference type="RefSeq" id="WP_223865904.1">
    <property type="nucleotide sequence ID" value="NZ_LIGK01000009.1"/>
</dbReference>
<name>A0A327YEX1_9RHOB</name>
<keyword evidence="2" id="KW-1185">Reference proteome</keyword>
<dbReference type="EMBL" id="QLMG01000010">
    <property type="protein sequence ID" value="RAK19061.1"/>
    <property type="molecule type" value="Genomic_DNA"/>
</dbReference>
<organism evidence="1 2">
    <name type="scientific">Salipiger aestuarii</name>
    <dbReference type="NCBI Taxonomy" id="568098"/>
    <lineage>
        <taxon>Bacteria</taxon>
        <taxon>Pseudomonadati</taxon>
        <taxon>Pseudomonadota</taxon>
        <taxon>Alphaproteobacteria</taxon>
        <taxon>Rhodobacterales</taxon>
        <taxon>Roseobacteraceae</taxon>
        <taxon>Salipiger</taxon>
    </lineage>
</organism>
<comment type="caution">
    <text evidence="1">The sequence shown here is derived from an EMBL/GenBank/DDBJ whole genome shotgun (WGS) entry which is preliminary data.</text>
</comment>
<gene>
    <name evidence="1" type="ORF">ATI53_1010103</name>
</gene>
<dbReference type="SUPFAM" id="SSF103025">
    <property type="entry name" value="Folate-binding domain"/>
    <property type="match status" value="1"/>
</dbReference>
<reference evidence="1 2" key="1">
    <citation type="submission" date="2018-06" db="EMBL/GenBank/DDBJ databases">
        <title>Genomic Encyclopedia of Archaeal and Bacterial Type Strains, Phase II (KMG-II): from individual species to whole genera.</title>
        <authorList>
            <person name="Goeker M."/>
        </authorList>
    </citation>
    <scope>NUCLEOTIDE SEQUENCE [LARGE SCALE GENOMIC DNA]</scope>
    <source>
        <strain evidence="1 2">DSM 22011</strain>
    </source>
</reference>
<dbReference type="Proteomes" id="UP000249165">
    <property type="component" value="Unassembled WGS sequence"/>
</dbReference>
<dbReference type="Gene3D" id="3.30.70.1520">
    <property type="entry name" value="Heterotetrameric sarcosine oxidase"/>
    <property type="match status" value="1"/>
</dbReference>
<dbReference type="Pfam" id="PF04268">
    <property type="entry name" value="SoxG"/>
    <property type="match status" value="1"/>
</dbReference>
<dbReference type="AlphaFoldDB" id="A0A327YEX1"/>
<dbReference type="InterPro" id="IPR007375">
    <property type="entry name" value="SoxG"/>
</dbReference>
<sequence>MSDPSDVMAPMQGARSEGVVTVEALPAQGQITLRCDLSDDFRWKLGETLGFAVPEPLGATSDGDRALLWMSPDELLLLCPYDAVPTLMAQLGQVFDGWFIAIADVSDARAQFRITGGHLRDVLAKLTPVDMAPQAFVPGMVRRSRLAQVAAGYWMRDADTMQIFVFRSVAEYAFGVLTLAAGAGGEVGFHVR</sequence>
<proteinExistence type="predicted"/>
<evidence type="ECO:0000313" key="1">
    <source>
        <dbReference type="EMBL" id="RAK19061.1"/>
    </source>
</evidence>
<dbReference type="Gene3D" id="3.30.1360.120">
    <property type="entry name" value="Probable tRNA modification gtpase trme, domain 1"/>
    <property type="match status" value="1"/>
</dbReference>
<accession>A0A327YEX1</accession>
<protein>
    <submittedName>
        <fullName evidence="1">Heterotetrameric sarcosine oxidase gamma subunit</fullName>
    </submittedName>
</protein>